<dbReference type="Proteomes" id="UP000091857">
    <property type="component" value="Chromosome 16"/>
</dbReference>
<gene>
    <name evidence="1" type="ORF">MANES_16G083850v8</name>
</gene>
<evidence type="ECO:0000313" key="1">
    <source>
        <dbReference type="EMBL" id="KAG8635965.1"/>
    </source>
</evidence>
<reference evidence="2" key="1">
    <citation type="journal article" date="2016" name="Nat. Biotechnol.">
        <title>Sequencing wild and cultivated cassava and related species reveals extensive interspecific hybridization and genetic diversity.</title>
        <authorList>
            <person name="Bredeson J.V."/>
            <person name="Lyons J.B."/>
            <person name="Prochnik S.E."/>
            <person name="Wu G.A."/>
            <person name="Ha C.M."/>
            <person name="Edsinger-Gonzales E."/>
            <person name="Grimwood J."/>
            <person name="Schmutz J."/>
            <person name="Rabbi I.Y."/>
            <person name="Egesi C."/>
            <person name="Nauluvula P."/>
            <person name="Lebot V."/>
            <person name="Ndunguru J."/>
            <person name="Mkamilo G."/>
            <person name="Bart R.S."/>
            <person name="Setter T.L."/>
            <person name="Gleadow R.M."/>
            <person name="Kulakow P."/>
            <person name="Ferguson M.E."/>
            <person name="Rounsley S."/>
            <person name="Rokhsar D.S."/>
        </authorList>
    </citation>
    <scope>NUCLEOTIDE SEQUENCE [LARGE SCALE GENOMIC DNA]</scope>
    <source>
        <strain evidence="2">cv. AM560-2</strain>
    </source>
</reference>
<comment type="caution">
    <text evidence="1">The sequence shown here is derived from an EMBL/GenBank/DDBJ whole genome shotgun (WGS) entry which is preliminary data.</text>
</comment>
<name>A0ACB7G6W8_MANES</name>
<keyword evidence="2" id="KW-1185">Reference proteome</keyword>
<proteinExistence type="predicted"/>
<evidence type="ECO:0000313" key="2">
    <source>
        <dbReference type="Proteomes" id="UP000091857"/>
    </source>
</evidence>
<organism evidence="1 2">
    <name type="scientific">Manihot esculenta</name>
    <name type="common">Cassava</name>
    <name type="synonym">Jatropha manihot</name>
    <dbReference type="NCBI Taxonomy" id="3983"/>
    <lineage>
        <taxon>Eukaryota</taxon>
        <taxon>Viridiplantae</taxon>
        <taxon>Streptophyta</taxon>
        <taxon>Embryophyta</taxon>
        <taxon>Tracheophyta</taxon>
        <taxon>Spermatophyta</taxon>
        <taxon>Magnoliopsida</taxon>
        <taxon>eudicotyledons</taxon>
        <taxon>Gunneridae</taxon>
        <taxon>Pentapetalae</taxon>
        <taxon>rosids</taxon>
        <taxon>fabids</taxon>
        <taxon>Malpighiales</taxon>
        <taxon>Euphorbiaceae</taxon>
        <taxon>Crotonoideae</taxon>
        <taxon>Manihoteae</taxon>
        <taxon>Manihot</taxon>
    </lineage>
</organism>
<accession>A0ACB7G6W8</accession>
<protein>
    <submittedName>
        <fullName evidence="1">Uncharacterized protein</fullName>
    </submittedName>
</protein>
<sequence>MEEKGKLWAHKRKSICQVKFLWTILLLAMPNSVDHESLSAETMGNTACQPPHVLRCGSCCCFSLLNHQTQRG</sequence>
<dbReference type="EMBL" id="CM004402">
    <property type="protein sequence ID" value="KAG8635965.1"/>
    <property type="molecule type" value="Genomic_DNA"/>
</dbReference>